<evidence type="ECO:0000259" key="1">
    <source>
        <dbReference type="Pfam" id="PF08448"/>
    </source>
</evidence>
<gene>
    <name evidence="2" type="ORF">AL399_08345</name>
</gene>
<dbReference type="AlphaFoldDB" id="A0A0Q4B4Z9"/>
<organism evidence="2 3">
    <name type="scientific">Candidatus [Bacteroides] periocalifornicus</name>
    <dbReference type="NCBI Taxonomy" id="1702214"/>
    <lineage>
        <taxon>Bacteria</taxon>
        <taxon>Pseudomonadati</taxon>
        <taxon>Bacteroidota</taxon>
    </lineage>
</organism>
<evidence type="ECO:0000313" key="3">
    <source>
        <dbReference type="Proteomes" id="UP000054172"/>
    </source>
</evidence>
<name>A0A0Q4B4Z9_9BACT</name>
<dbReference type="STRING" id="1702214.AL399_08345"/>
<dbReference type="SUPFAM" id="SSF55785">
    <property type="entry name" value="PYP-like sensor domain (PAS domain)"/>
    <property type="match status" value="1"/>
</dbReference>
<dbReference type="Gene3D" id="3.30.450.20">
    <property type="entry name" value="PAS domain"/>
    <property type="match status" value="1"/>
</dbReference>
<reference evidence="2" key="1">
    <citation type="submission" date="2015-08" db="EMBL/GenBank/DDBJ databases">
        <title>Candidatus Bacteriodes Periocalifornicus.</title>
        <authorList>
            <person name="McLean J.S."/>
            <person name="Kelley S."/>
        </authorList>
    </citation>
    <scope>NUCLEOTIDE SEQUENCE [LARGE SCALE GENOMIC DNA]</scope>
    <source>
        <strain evidence="2">12B</strain>
    </source>
</reference>
<dbReference type="Proteomes" id="UP000054172">
    <property type="component" value="Unassembled WGS sequence"/>
</dbReference>
<proteinExistence type="predicted"/>
<dbReference type="PATRIC" id="fig|1702214.3.peg.1765"/>
<feature type="domain" description="PAS fold-4" evidence="1">
    <location>
        <begin position="8"/>
        <end position="101"/>
    </location>
</feature>
<keyword evidence="3" id="KW-1185">Reference proteome</keyword>
<protein>
    <recommendedName>
        <fullName evidence="1">PAS fold-4 domain-containing protein</fullName>
    </recommendedName>
</protein>
<dbReference type="Pfam" id="PF08448">
    <property type="entry name" value="PAS_4"/>
    <property type="match status" value="1"/>
</dbReference>
<dbReference type="InterPro" id="IPR013656">
    <property type="entry name" value="PAS_4"/>
</dbReference>
<accession>A0A0Q4B4Z9</accession>
<dbReference type="EMBL" id="LIIK01000051">
    <property type="protein sequence ID" value="KQM08264.1"/>
    <property type="molecule type" value="Genomic_DNA"/>
</dbReference>
<dbReference type="InterPro" id="IPR035965">
    <property type="entry name" value="PAS-like_dom_sf"/>
</dbReference>
<evidence type="ECO:0000313" key="2">
    <source>
        <dbReference type="EMBL" id="KQM08264.1"/>
    </source>
</evidence>
<sequence>MQDIATILEELPVSITITDREGRIIYLNEASSVVNAKGGGKELVGKQVRDCHNDRSRAIIERLFAGETNAYTISKRDQRKLIYQCPWRVGGEVMGLVEFSLVIPEAMPHYDRGNG</sequence>
<comment type="caution">
    <text evidence="2">The sequence shown here is derived from an EMBL/GenBank/DDBJ whole genome shotgun (WGS) entry which is preliminary data.</text>
</comment>